<dbReference type="Proteomes" id="UP000510844">
    <property type="component" value="Chromosome"/>
</dbReference>
<evidence type="ECO:0000313" key="3">
    <source>
        <dbReference type="Proteomes" id="UP000510844"/>
    </source>
</evidence>
<sequence length="292" mass="32041">MSDADERPAGPTSDADKRPAGPTSDADKRPAGPTSRTGEATGAPPFATHPLRRYAFAWTALAGRTGRHLDLGCGPGEFVGALHRHGTVTCEGADPHPGYLAGLAARHPDLPLHRLRVGGPLPFADGRFDSVSLLDVLEHVPDEAAVLAEAHRVLAPGGLLVLTVPRRHVFSFLDPDNAKFDFPRLHRRIYSWRFGAQVWHSRFADLSDDLRGDMSVGRDRHTNYRTADLLRLLHAAGFTPTTVTGANLFWRWLQIPALLTGGPVRRLLERGIHLDGRLFRSANLFVVARRRP</sequence>
<keyword evidence="3" id="KW-1185">Reference proteome</keyword>
<name>A0A7L6B8N7_9ACTN</name>
<proteinExistence type="predicted"/>
<dbReference type="InterPro" id="IPR050508">
    <property type="entry name" value="Methyltransf_Superfamily"/>
</dbReference>
<feature type="compositionally biased region" description="Basic and acidic residues" evidence="1">
    <location>
        <begin position="1"/>
        <end position="30"/>
    </location>
</feature>
<dbReference type="AlphaFoldDB" id="A0A7L6B8N7"/>
<feature type="region of interest" description="Disordered" evidence="1">
    <location>
        <begin position="1"/>
        <end position="46"/>
    </location>
</feature>
<dbReference type="InterPro" id="IPR029063">
    <property type="entry name" value="SAM-dependent_MTases_sf"/>
</dbReference>
<evidence type="ECO:0000256" key="1">
    <source>
        <dbReference type="SAM" id="MobiDB-lite"/>
    </source>
</evidence>
<accession>A0A7L6B8N7</accession>
<dbReference type="SUPFAM" id="SSF53335">
    <property type="entry name" value="S-adenosyl-L-methionine-dependent methyltransferases"/>
    <property type="match status" value="1"/>
</dbReference>
<dbReference type="Gene3D" id="3.40.50.150">
    <property type="entry name" value="Vaccinia Virus protein VP39"/>
    <property type="match status" value="1"/>
</dbReference>
<dbReference type="KEGG" id="mfeu:H1D33_05535"/>
<dbReference type="GO" id="GO:0008168">
    <property type="term" value="F:methyltransferase activity"/>
    <property type="evidence" value="ECO:0007669"/>
    <property type="project" value="UniProtKB-KW"/>
</dbReference>
<organism evidence="2 3">
    <name type="scientific">Micromonospora robiginosa</name>
    <dbReference type="NCBI Taxonomy" id="2749844"/>
    <lineage>
        <taxon>Bacteria</taxon>
        <taxon>Bacillati</taxon>
        <taxon>Actinomycetota</taxon>
        <taxon>Actinomycetes</taxon>
        <taxon>Micromonosporales</taxon>
        <taxon>Micromonosporaceae</taxon>
        <taxon>Micromonospora</taxon>
    </lineage>
</organism>
<reference evidence="2 3" key="2">
    <citation type="journal article" date="2021" name="Mar. Drugs">
        <title>A New Micromonospora Strain with Antibiotic Activity Isolated from the Microbiome of a Mid-Atlantic Deep-Sea Sponge.</title>
        <authorList>
            <person name="Back C.R."/>
            <person name="Stennett H.L."/>
            <person name="Williams S.E."/>
            <person name="Wang L."/>
            <person name="Ojeda Gomez J."/>
            <person name="Abdulle O.M."/>
            <person name="Duffy T."/>
            <person name="Neal C."/>
            <person name="Mantell J."/>
            <person name="Jepson M.A."/>
            <person name="Hendry K.R."/>
            <person name="Powell D."/>
            <person name="Stach J.E.M."/>
            <person name="Essex-Lopresti A.E."/>
            <person name="Willis C.L."/>
            <person name="Curnow P."/>
            <person name="Race P.R."/>
        </authorList>
    </citation>
    <scope>NUCLEOTIDE SEQUENCE [LARGE SCALE GENOMIC DNA]</scope>
    <source>
        <strain evidence="2 3">28ISP2-46</strain>
    </source>
</reference>
<reference evidence="3" key="1">
    <citation type="submission" date="2020-07" db="EMBL/GenBank/DDBJ databases">
        <title>A new Micromonospora strain with potent antibiotic activity isolated from the microbiome of a mid-Atlantic deep-sea sponge.</title>
        <authorList>
            <person name="Back C.R."/>
            <person name="Stennett H.L."/>
            <person name="Williams S.E."/>
            <person name="Wang L."/>
            <person name="Ojeda Gomez J."/>
            <person name="Abdulle O.M."/>
            <person name="Duffy T."/>
            <person name="Hendry K.R."/>
            <person name="Powell D."/>
            <person name="Stach J.E."/>
            <person name="Essex-Lopresti A.E."/>
            <person name="Willis C.L."/>
            <person name="Curnow P."/>
            <person name="Race P.R."/>
        </authorList>
    </citation>
    <scope>NUCLEOTIDE SEQUENCE [LARGE SCALE GENOMIC DNA]</scope>
    <source>
        <strain evidence="3">28ISP2-46</strain>
    </source>
</reference>
<protein>
    <submittedName>
        <fullName evidence="2">Methyltransferase domain-containing protein</fullName>
    </submittedName>
</protein>
<keyword evidence="2" id="KW-0808">Transferase</keyword>
<gene>
    <name evidence="2" type="ORF">H1D33_05535</name>
</gene>
<dbReference type="GO" id="GO:0032259">
    <property type="term" value="P:methylation"/>
    <property type="evidence" value="ECO:0007669"/>
    <property type="project" value="UniProtKB-KW"/>
</dbReference>
<dbReference type="RefSeq" id="WP_181570767.1">
    <property type="nucleotide sequence ID" value="NZ_CP059322.2"/>
</dbReference>
<dbReference type="Pfam" id="PF13489">
    <property type="entry name" value="Methyltransf_23"/>
    <property type="match status" value="1"/>
</dbReference>
<evidence type="ECO:0000313" key="2">
    <source>
        <dbReference type="EMBL" id="QLQ38336.1"/>
    </source>
</evidence>
<dbReference type="EMBL" id="CP059322">
    <property type="protein sequence ID" value="QLQ38336.1"/>
    <property type="molecule type" value="Genomic_DNA"/>
</dbReference>
<dbReference type="CDD" id="cd02440">
    <property type="entry name" value="AdoMet_MTases"/>
    <property type="match status" value="1"/>
</dbReference>
<keyword evidence="2" id="KW-0489">Methyltransferase</keyword>
<dbReference type="PANTHER" id="PTHR42912">
    <property type="entry name" value="METHYLTRANSFERASE"/>
    <property type="match status" value="1"/>
</dbReference>